<evidence type="ECO:0000256" key="1">
    <source>
        <dbReference type="SAM" id="MobiDB-lite"/>
    </source>
</evidence>
<dbReference type="RefSeq" id="XP_067821682.1">
    <property type="nucleotide sequence ID" value="XM_067964186.1"/>
</dbReference>
<feature type="region of interest" description="Disordered" evidence="1">
    <location>
        <begin position="1"/>
        <end position="45"/>
    </location>
</feature>
<dbReference type="OrthoDB" id="78192at2759"/>
<dbReference type="EMBL" id="SHOA02000003">
    <property type="protein sequence ID" value="TDH72183.1"/>
    <property type="molecule type" value="Genomic_DNA"/>
</dbReference>
<reference evidence="2 3" key="1">
    <citation type="journal article" date="2021" name="Genome Biol.">
        <title>AFLAP: assembly-free linkage analysis pipeline using k-mers from genome sequencing data.</title>
        <authorList>
            <person name="Fletcher K."/>
            <person name="Zhang L."/>
            <person name="Gil J."/>
            <person name="Han R."/>
            <person name="Cavanaugh K."/>
            <person name="Michelmore R."/>
        </authorList>
    </citation>
    <scope>NUCLEOTIDE SEQUENCE [LARGE SCALE GENOMIC DNA]</scope>
    <source>
        <strain evidence="2 3">SF5</strain>
    </source>
</reference>
<organism evidence="2 3">
    <name type="scientific">Bremia lactucae</name>
    <name type="common">Lettuce downy mildew</name>
    <dbReference type="NCBI Taxonomy" id="4779"/>
    <lineage>
        <taxon>Eukaryota</taxon>
        <taxon>Sar</taxon>
        <taxon>Stramenopiles</taxon>
        <taxon>Oomycota</taxon>
        <taxon>Peronosporomycetes</taxon>
        <taxon>Peronosporales</taxon>
        <taxon>Peronosporaceae</taxon>
        <taxon>Bremia</taxon>
    </lineage>
</organism>
<gene>
    <name evidence="2" type="ORF">CCR75_006114</name>
</gene>
<name>A0A976II09_BRELC</name>
<comment type="caution">
    <text evidence="2">The sequence shown here is derived from an EMBL/GenBank/DDBJ whole genome shotgun (WGS) entry which is preliminary data.</text>
</comment>
<feature type="region of interest" description="Disordered" evidence="1">
    <location>
        <begin position="149"/>
        <end position="171"/>
    </location>
</feature>
<protein>
    <submittedName>
        <fullName evidence="2">Uncharacterized protein</fullName>
    </submittedName>
</protein>
<accession>A0A976II09</accession>
<dbReference type="KEGG" id="blac:94349857"/>
<keyword evidence="3" id="KW-1185">Reference proteome</keyword>
<dbReference type="GeneID" id="94349857"/>
<evidence type="ECO:0000313" key="2">
    <source>
        <dbReference type="EMBL" id="TDH72183.1"/>
    </source>
</evidence>
<proteinExistence type="predicted"/>
<dbReference type="AlphaFoldDB" id="A0A976II09"/>
<dbReference type="Proteomes" id="UP000294530">
    <property type="component" value="Unassembled WGS sequence"/>
</dbReference>
<sequence>MAKTDDDEALRRRGRARPRPPSSEVDASVFASIESTNQPLPRSTKMKMASLMAVVDDESKSKRAKSADIPSNSHVVRNASISISSLTSSTEAPAASLFQNEMPTIIPSFSRDAPVGNGESKRVANGSASAFGTRSMLEYCFPSGRYEGNGSSNTRSLKRKRRSGRRDESSTDVDMLPFGIDAAKLVPQGLVDRVDVHMSHVVLLAVVSNHVTNWCNRSGFASSFFQEISTLLAAYYPCNYSTLLDEVFARFLFKRPEFIDLLLPAMLEKMSKAGDSVTTTKYPVADALVRSCGVSCTLFGPLQARHDLACLTLLQCLVEYNRGKFPLTSWIVSCAFASSDRVLLLLWKALLLCIEDDDKWHIEEPMQQIVELLAEEDKRRDCRISCGFVKLVLSNDFVRKELVESRSYLIVDCLLRAFEYASPSWSASLMAEWLERRRKQQSDVTGSLKELLDFLVCSNWKLSLKKPEWFVNHLLRFLLSPQCHEAEHEETLGAILHDHMRLVFGFVDATENRQNSGSESLGAAARITWTELDAVGSQSILELQHNIELLIGLLQTAKASTSAAFFKLWSKAWSDKEKPLYWNQVYALFSVILKNTIEDRSEFGQKLECLTISVCKAYYSLLDRQTATHNSRDDMARKYSETLSLLLPSKHLICGILLQEVLNALVHSKLDFAKSCSLFGNVVILHLRKCFEGNADVSLKQCSVEKCSVEYDHAQVASTTTTADLLTMLQSLVLKEDDVGDFTRHVLSSGPVMRVLVRLLNLSRQRRRQEMLLDVMNVVVRSANGNQEWSRQYVVLELVHCAYTGPLISAKKAVALLESIFRHSSNDICALMWMILKQCTKRCCGCEVQDNVVKPALLHSNYQIRADTFAELVKAMVLSIPANAVCEVRSFVEQKLSSCFIGKTRINLFLLLLLRKLVVCEHHCGVFLPVVQLAICPLASSNFEQIRLIQLQLLKVLCTRLVTINCRSVALHKAEVWKRYEILVCNERLQTDLRQIINASSGVYSNVERISRASIVLAQNILTLTDQLRNNQCPSRRRPWELNGPEDKMK</sequence>
<evidence type="ECO:0000313" key="3">
    <source>
        <dbReference type="Proteomes" id="UP000294530"/>
    </source>
</evidence>